<evidence type="ECO:0000313" key="3">
    <source>
        <dbReference type="Proteomes" id="UP000288507"/>
    </source>
</evidence>
<dbReference type="RefSeq" id="WP_126232478.1">
    <property type="nucleotide sequence ID" value="NZ_PQZD01000003.1"/>
</dbReference>
<dbReference type="EMBL" id="PQZD01000003">
    <property type="protein sequence ID" value="RTI48636.1"/>
    <property type="molecule type" value="Genomic_DNA"/>
</dbReference>
<dbReference type="AlphaFoldDB" id="A0A430VC44"/>
<reference evidence="1" key="1">
    <citation type="submission" date="2018-01" db="EMBL/GenBank/DDBJ databases">
        <authorList>
            <person name="Kovanen S."/>
            <person name="Nieminen T."/>
            <person name="Pohja-Mykra M."/>
            <person name="Raunio-Saarnisto M."/>
            <person name="Sauvala M."/>
            <person name="Fredriksson-Ahomaa M."/>
            <person name="Hanninen M.-L."/>
            <person name="Kivisto R."/>
        </authorList>
    </citation>
    <scope>NUCLEOTIDE SEQUENCE</scope>
    <source>
        <strain evidence="1">SO-26</strain>
    </source>
</reference>
<proteinExistence type="predicted"/>
<organism evidence="2 3">
    <name type="scientific">Campylobacter jejuni</name>
    <dbReference type="NCBI Taxonomy" id="197"/>
    <lineage>
        <taxon>Bacteria</taxon>
        <taxon>Pseudomonadati</taxon>
        <taxon>Campylobacterota</taxon>
        <taxon>Epsilonproteobacteria</taxon>
        <taxon>Campylobacterales</taxon>
        <taxon>Campylobacteraceae</taxon>
        <taxon>Campylobacter</taxon>
    </lineage>
</organism>
<gene>
    <name evidence="2" type="ORF">C3H57_08625</name>
    <name evidence="1" type="ORF">C3I27_04230</name>
</gene>
<name>A0A430VC44_CAMJU</name>
<dbReference type="Proteomes" id="UP000287197">
    <property type="component" value="Unassembled WGS sequence"/>
</dbReference>
<protein>
    <submittedName>
        <fullName evidence="2">Uncharacterized protein</fullName>
    </submittedName>
</protein>
<comment type="caution">
    <text evidence="2">The sequence shown here is derived from an EMBL/GenBank/DDBJ whole genome shotgun (WGS) entry which is preliminary data.</text>
</comment>
<dbReference type="Proteomes" id="UP000288507">
    <property type="component" value="Unassembled WGS sequence"/>
</dbReference>
<evidence type="ECO:0000313" key="2">
    <source>
        <dbReference type="EMBL" id="RTJ78361.1"/>
    </source>
</evidence>
<reference evidence="2" key="2">
    <citation type="journal article" date="2019" name="Appl. Environ. Microbiol.">
        <title>Population genetics and characterization of Campylobacter jejuni isolates in western jackdaws and game birds in Finland.</title>
        <authorList>
            <person name="Kovanen S."/>
            <person name="Rossi M."/>
            <person name="Pohja-Mykra M."/>
            <person name="Nieminen T."/>
            <person name="Raunio-Saarnisto M."/>
            <person name="Sauvala M."/>
            <person name="Fredriksson-Ahomaa M."/>
            <person name="Hanninen M.L."/>
            <person name="Kivisto R."/>
        </authorList>
    </citation>
    <scope>NUCLEOTIDE SEQUENCE [LARGE SCALE GENOMIC DNA]</scope>
    <source>
        <strain evidence="2">CB313</strain>
        <strain evidence="1">SO-26</strain>
    </source>
</reference>
<dbReference type="EMBL" id="PRBV01000014">
    <property type="protein sequence ID" value="RTJ78361.1"/>
    <property type="molecule type" value="Genomic_DNA"/>
</dbReference>
<sequence length="111" mass="12968">MDYKQTVINGLGKSFSELDSDFQHLIEVRLDEEYYEDDKIYDCKVEGDNVYALVKVWDDPYEEEDSLGYILSGGERLDLGESGVTYSHDDLVMDWDFSHKDELVWVNVKEL</sequence>
<evidence type="ECO:0000313" key="1">
    <source>
        <dbReference type="EMBL" id="RTI48636.1"/>
    </source>
</evidence>
<accession>A0A430VC44</accession>